<reference evidence="1" key="2">
    <citation type="journal article" date="2015" name="Data Brief">
        <title>Shoot transcriptome of the giant reed, Arundo donax.</title>
        <authorList>
            <person name="Barrero R.A."/>
            <person name="Guerrero F.D."/>
            <person name="Moolhuijzen P."/>
            <person name="Goolsby J.A."/>
            <person name="Tidwell J."/>
            <person name="Bellgard S.E."/>
            <person name="Bellgard M.I."/>
        </authorList>
    </citation>
    <scope>NUCLEOTIDE SEQUENCE</scope>
    <source>
        <tissue evidence="1">Shoot tissue taken approximately 20 cm above the soil surface</tissue>
    </source>
</reference>
<sequence length="24" mass="2845">MRLIVVQLKLKTRSTYSHLMIILS</sequence>
<reference evidence="1" key="1">
    <citation type="submission" date="2014-09" db="EMBL/GenBank/DDBJ databases">
        <authorList>
            <person name="Magalhaes I.L.F."/>
            <person name="Oliveira U."/>
            <person name="Santos F.R."/>
            <person name="Vidigal T.H.D.A."/>
            <person name="Brescovit A.D."/>
            <person name="Santos A.J."/>
        </authorList>
    </citation>
    <scope>NUCLEOTIDE SEQUENCE</scope>
    <source>
        <tissue evidence="1">Shoot tissue taken approximately 20 cm above the soil surface</tissue>
    </source>
</reference>
<dbReference type="EMBL" id="GBRH01176572">
    <property type="protein sequence ID" value="JAE21324.1"/>
    <property type="molecule type" value="Transcribed_RNA"/>
</dbReference>
<accession>A0A0A9GD01</accession>
<proteinExistence type="predicted"/>
<name>A0A0A9GD01_ARUDO</name>
<evidence type="ECO:0000313" key="1">
    <source>
        <dbReference type="EMBL" id="JAE21324.1"/>
    </source>
</evidence>
<protein>
    <submittedName>
        <fullName evidence="1">Uncharacterized protein</fullName>
    </submittedName>
</protein>
<organism evidence="1">
    <name type="scientific">Arundo donax</name>
    <name type="common">Giant reed</name>
    <name type="synonym">Donax arundinaceus</name>
    <dbReference type="NCBI Taxonomy" id="35708"/>
    <lineage>
        <taxon>Eukaryota</taxon>
        <taxon>Viridiplantae</taxon>
        <taxon>Streptophyta</taxon>
        <taxon>Embryophyta</taxon>
        <taxon>Tracheophyta</taxon>
        <taxon>Spermatophyta</taxon>
        <taxon>Magnoliopsida</taxon>
        <taxon>Liliopsida</taxon>
        <taxon>Poales</taxon>
        <taxon>Poaceae</taxon>
        <taxon>PACMAD clade</taxon>
        <taxon>Arundinoideae</taxon>
        <taxon>Arundineae</taxon>
        <taxon>Arundo</taxon>
    </lineage>
</organism>
<dbReference type="AlphaFoldDB" id="A0A0A9GD01"/>